<name>A0ABV1AAV4_9TELE</name>
<organism evidence="1 2">
    <name type="scientific">Ameca splendens</name>
    <dbReference type="NCBI Taxonomy" id="208324"/>
    <lineage>
        <taxon>Eukaryota</taxon>
        <taxon>Metazoa</taxon>
        <taxon>Chordata</taxon>
        <taxon>Craniata</taxon>
        <taxon>Vertebrata</taxon>
        <taxon>Euteleostomi</taxon>
        <taxon>Actinopterygii</taxon>
        <taxon>Neopterygii</taxon>
        <taxon>Teleostei</taxon>
        <taxon>Neoteleostei</taxon>
        <taxon>Acanthomorphata</taxon>
        <taxon>Ovalentaria</taxon>
        <taxon>Atherinomorphae</taxon>
        <taxon>Cyprinodontiformes</taxon>
        <taxon>Goodeidae</taxon>
        <taxon>Ameca</taxon>
    </lineage>
</organism>
<accession>A0ABV1AAV4</accession>
<keyword evidence="2" id="KW-1185">Reference proteome</keyword>
<proteinExistence type="predicted"/>
<gene>
    <name evidence="1" type="ORF">AMECASPLE_018853</name>
</gene>
<evidence type="ECO:0008006" key="3">
    <source>
        <dbReference type="Google" id="ProtNLM"/>
    </source>
</evidence>
<reference evidence="1 2" key="1">
    <citation type="submission" date="2021-06" db="EMBL/GenBank/DDBJ databases">
        <authorList>
            <person name="Palmer J.M."/>
        </authorList>
    </citation>
    <scope>NUCLEOTIDE SEQUENCE [LARGE SCALE GENOMIC DNA]</scope>
    <source>
        <strain evidence="1 2">AS_MEX2019</strain>
        <tissue evidence="1">Muscle</tissue>
    </source>
</reference>
<evidence type="ECO:0000313" key="1">
    <source>
        <dbReference type="EMBL" id="MEQ2315112.1"/>
    </source>
</evidence>
<evidence type="ECO:0000313" key="2">
    <source>
        <dbReference type="Proteomes" id="UP001469553"/>
    </source>
</evidence>
<protein>
    <recommendedName>
        <fullName evidence="3">Secreted protein</fullName>
    </recommendedName>
</protein>
<dbReference type="Proteomes" id="UP001469553">
    <property type="component" value="Unassembled WGS sequence"/>
</dbReference>
<comment type="caution">
    <text evidence="1">The sequence shown here is derived from an EMBL/GenBank/DDBJ whole genome shotgun (WGS) entry which is preliminary data.</text>
</comment>
<sequence>MFLPASACCELSCFYYLLNLFTCHSAFCLLEQRTVTNRNICKKQTRDSDVPKPSSILQLRLKSCPQTTQTEPMLKGSPTLGTSSTFWEECKHICCFSPVFVNPGHQGTEPCMF</sequence>
<dbReference type="EMBL" id="JAHRIP010086127">
    <property type="protein sequence ID" value="MEQ2315112.1"/>
    <property type="molecule type" value="Genomic_DNA"/>
</dbReference>